<feature type="transmembrane region" description="Helical" evidence="5">
    <location>
        <begin position="379"/>
        <end position="404"/>
    </location>
</feature>
<feature type="transmembrane region" description="Helical" evidence="5">
    <location>
        <begin position="308"/>
        <end position="326"/>
    </location>
</feature>
<evidence type="ECO:0000259" key="6">
    <source>
        <dbReference type="Pfam" id="PF00361"/>
    </source>
</evidence>
<protein>
    <submittedName>
        <fullName evidence="8">F(420)H(2) dehydrogenase subunit L</fullName>
        <ecNumber evidence="8">1.12.98.3</ecNumber>
    </submittedName>
</protein>
<feature type="transmembrane region" description="Helical" evidence="5">
    <location>
        <begin position="416"/>
        <end position="437"/>
    </location>
</feature>
<evidence type="ECO:0000256" key="4">
    <source>
        <dbReference type="ARBA" id="ARBA00023136"/>
    </source>
</evidence>
<feature type="transmembrane region" description="Helical" evidence="5">
    <location>
        <begin position="457"/>
        <end position="476"/>
    </location>
</feature>
<gene>
    <name evidence="8" type="primary">fpoL</name>
    <name evidence="8" type="ORF">NIPIMIJO_00045</name>
</gene>
<dbReference type="GO" id="GO:0051911">
    <property type="term" value="F:Methanosarcina-phenazine hydrogenase activity"/>
    <property type="evidence" value="ECO:0007669"/>
    <property type="project" value="UniProtKB-EC"/>
</dbReference>
<accession>A0A7G9YT71</accession>
<keyword evidence="4 5" id="KW-0472">Membrane</keyword>
<keyword evidence="3 5" id="KW-1133">Transmembrane helix</keyword>
<proteinExistence type="predicted"/>
<dbReference type="InterPro" id="IPR050616">
    <property type="entry name" value="CPA3_Na-H_Antiporter_A"/>
</dbReference>
<feature type="domain" description="NADH-Ubiquinone oxidoreductase (complex I) chain 5 N-terminal" evidence="7">
    <location>
        <begin position="71"/>
        <end position="115"/>
    </location>
</feature>
<dbReference type="AlphaFoldDB" id="A0A7G9YT71"/>
<feature type="transmembrane region" description="Helical" evidence="5">
    <location>
        <begin position="276"/>
        <end position="296"/>
    </location>
</feature>
<keyword evidence="8" id="KW-0560">Oxidoreductase</keyword>
<dbReference type="Pfam" id="PF00361">
    <property type="entry name" value="Proton_antipo_M"/>
    <property type="match status" value="1"/>
</dbReference>
<evidence type="ECO:0000259" key="7">
    <source>
        <dbReference type="Pfam" id="PF00662"/>
    </source>
</evidence>
<name>A0A7G9YT71_9EURY</name>
<feature type="transmembrane region" description="Helical" evidence="5">
    <location>
        <begin position="80"/>
        <end position="102"/>
    </location>
</feature>
<dbReference type="EMBL" id="MT631462">
    <property type="protein sequence ID" value="QNO51205.1"/>
    <property type="molecule type" value="Genomic_DNA"/>
</dbReference>
<reference evidence="8" key="1">
    <citation type="submission" date="2020-06" db="EMBL/GenBank/DDBJ databases">
        <title>Unique genomic features of the anaerobic methanotrophic archaea.</title>
        <authorList>
            <person name="Chadwick G.L."/>
            <person name="Skennerton C.T."/>
            <person name="Laso-Perez R."/>
            <person name="Leu A.O."/>
            <person name="Speth D.R."/>
            <person name="Yu H."/>
            <person name="Morgan-Lang C."/>
            <person name="Hatzenpichler R."/>
            <person name="Goudeau D."/>
            <person name="Malmstrom R."/>
            <person name="Brazelton W.J."/>
            <person name="Woyke T."/>
            <person name="Hallam S.J."/>
            <person name="Tyson G.W."/>
            <person name="Wegener G."/>
            <person name="Boetius A."/>
            <person name="Orphan V."/>
        </authorList>
    </citation>
    <scope>NUCLEOTIDE SEQUENCE</scope>
</reference>
<dbReference type="EC" id="1.12.98.3" evidence="8"/>
<feature type="transmembrane region" description="Helical" evidence="5">
    <location>
        <begin position="247"/>
        <end position="270"/>
    </location>
</feature>
<dbReference type="InterPro" id="IPR001750">
    <property type="entry name" value="ND/Mrp_TM"/>
</dbReference>
<dbReference type="Pfam" id="PF00662">
    <property type="entry name" value="Proton_antipo_N"/>
    <property type="match status" value="1"/>
</dbReference>
<evidence type="ECO:0000256" key="5">
    <source>
        <dbReference type="SAM" id="Phobius"/>
    </source>
</evidence>
<feature type="transmembrane region" description="Helical" evidence="5">
    <location>
        <begin position="167"/>
        <end position="189"/>
    </location>
</feature>
<feature type="transmembrane region" description="Helical" evidence="5">
    <location>
        <begin position="338"/>
        <end position="358"/>
    </location>
</feature>
<sequence length="501" mass="54204">MIEESLSPLLAILCPAIASILIVLSGKRPNIREGWTMLASIAQFLIVFSMVPTIIAGNIIQCTFFTAFAGVDFGFRIDAFGLIFAITSTFLWILVSSYSIGYMRSLHEHAQTRYYFCFAWAIFGAVGVALSGNLLTMFIFYEILTVSTYPLVAHDETPEALFAGRKYLAYLLTAGVFFLAAVILTYHFTGTTDFVNGGIPNLVSEASRAVLMVLFALFLLGFMKAAWMPFHSWLPTAMAAPTPVSALLHAVAVVKAGVFGIVRVVCYVYGVDLMHGLGLGLALACLATFTLIVANLFALAQDNLKKRLAYSTINQLSLIIFGVALLSPEGIEGAMMHIPFHGFMKITLFMCAGAILVASGKRNISEMAGIGKTMPVTMIAFTIGALGMCALPPTAGYITHHFFVHGCEEAGGTMTIFPYILLIVAILDVMYFFPIIYTAFFEKSEGGGSGSIKEAPIFMLVPIAITATVSIIFFFFPDMFYISELVETAVSSLGLEGGVHP</sequence>
<evidence type="ECO:0000256" key="2">
    <source>
        <dbReference type="ARBA" id="ARBA00022692"/>
    </source>
</evidence>
<dbReference type="InterPro" id="IPR001516">
    <property type="entry name" value="Proton_antipo_N"/>
</dbReference>
<feature type="transmembrane region" description="Helical" evidence="5">
    <location>
        <begin position="36"/>
        <end position="60"/>
    </location>
</feature>
<keyword evidence="2 5" id="KW-0812">Transmembrane</keyword>
<evidence type="ECO:0000313" key="8">
    <source>
        <dbReference type="EMBL" id="QNO51205.1"/>
    </source>
</evidence>
<dbReference type="GO" id="GO:0016020">
    <property type="term" value="C:membrane"/>
    <property type="evidence" value="ECO:0007669"/>
    <property type="project" value="UniProtKB-SubCell"/>
</dbReference>
<dbReference type="PANTHER" id="PTHR43373">
    <property type="entry name" value="NA(+)/H(+) ANTIPORTER SUBUNIT"/>
    <property type="match status" value="1"/>
</dbReference>
<feature type="transmembrane region" description="Helical" evidence="5">
    <location>
        <begin position="6"/>
        <end position="24"/>
    </location>
</feature>
<evidence type="ECO:0000256" key="1">
    <source>
        <dbReference type="ARBA" id="ARBA00004141"/>
    </source>
</evidence>
<dbReference type="PANTHER" id="PTHR43373:SF1">
    <property type="entry name" value="NA(+)_H(+) ANTIPORTER SUBUNIT A"/>
    <property type="match status" value="1"/>
</dbReference>
<feature type="domain" description="NADH:quinone oxidoreductase/Mrp antiporter transmembrane" evidence="6">
    <location>
        <begin position="131"/>
        <end position="401"/>
    </location>
</feature>
<feature type="transmembrane region" description="Helical" evidence="5">
    <location>
        <begin position="114"/>
        <end position="132"/>
    </location>
</feature>
<organism evidence="8">
    <name type="scientific">Candidatus Methanophagaceae archaeon ANME-1 ERB6</name>
    <dbReference type="NCBI Taxonomy" id="2759912"/>
    <lineage>
        <taxon>Archaea</taxon>
        <taxon>Methanobacteriati</taxon>
        <taxon>Methanobacteriota</taxon>
        <taxon>Stenosarchaea group</taxon>
        <taxon>Methanomicrobia</taxon>
        <taxon>Candidatus Methanophagales</taxon>
        <taxon>Candidatus Methanophagaceae</taxon>
    </lineage>
</organism>
<evidence type="ECO:0000256" key="3">
    <source>
        <dbReference type="ARBA" id="ARBA00022989"/>
    </source>
</evidence>
<comment type="subcellular location">
    <subcellularLocation>
        <location evidence="1">Membrane</location>
        <topology evidence="1">Multi-pass membrane protein</topology>
    </subcellularLocation>
</comment>
<feature type="transmembrane region" description="Helical" evidence="5">
    <location>
        <begin position="209"/>
        <end position="227"/>
    </location>
</feature>
<dbReference type="PRINTS" id="PR01434">
    <property type="entry name" value="NADHDHGNASE5"/>
</dbReference>